<keyword evidence="2" id="KW-1185">Reference proteome</keyword>
<dbReference type="EMBL" id="NPOA01000002">
    <property type="protein sequence ID" value="PAV30773.1"/>
    <property type="molecule type" value="Genomic_DNA"/>
</dbReference>
<evidence type="ECO:0000313" key="1">
    <source>
        <dbReference type="EMBL" id="PAV30773.1"/>
    </source>
</evidence>
<protein>
    <submittedName>
        <fullName evidence="1">Non-ribosomal peptide synthetase module</fullName>
    </submittedName>
</protein>
<evidence type="ECO:0000313" key="2">
    <source>
        <dbReference type="Proteomes" id="UP000218887"/>
    </source>
</evidence>
<dbReference type="RefSeq" id="WP_095654103.1">
    <property type="nucleotide sequence ID" value="NZ_NPOA01000002.1"/>
</dbReference>
<gene>
    <name evidence="1" type="ORF">CIL05_03355</name>
</gene>
<dbReference type="Pfam" id="PF19539">
    <property type="entry name" value="DUF6063"/>
    <property type="match status" value="1"/>
</dbReference>
<proteinExistence type="predicted"/>
<reference evidence="1 2" key="1">
    <citation type="submission" date="2017-08" db="EMBL/GenBank/DDBJ databases">
        <title>Virgibacillus indicus sp. nov. and Virgibacillus profoundi sp. nov, two moderately halophilic bacteria isolated from marine sediment by using the Microfluidic Streak Plate.</title>
        <authorList>
            <person name="Xu B."/>
            <person name="Hu B."/>
            <person name="Wang J."/>
            <person name="Zhu Y."/>
            <person name="Huang L."/>
            <person name="Du W."/>
            <person name="Huang Y."/>
        </authorList>
    </citation>
    <scope>NUCLEOTIDE SEQUENCE [LARGE SCALE GENOMIC DNA]</scope>
    <source>
        <strain evidence="1 2">IO3-P3-H5</strain>
    </source>
</reference>
<sequence>MNYPEEKVMQAFSKYTILARDGVADKEVVQLYTADDDIRSLLDRFANEVNCVLIRTTDNLYMVPETRLSPFHVSNDWIKRNYLRSDAVNADIYLLYFATIVLFGSFFDRYNSQEQTLQFITLADWVTAMNERIHHLQSHDEEVLVDLEKEFSYNWRAIIDKWEDMDDIKETAKRQSGNTISRLSFIDTAKRFLIMEGLLKEIGNHEVTITEKAKIIIQRFFMDASYNNNIFEFIYAEEEGEQNASD</sequence>
<name>A0A2A2II36_9BACI</name>
<comment type="caution">
    <text evidence="1">The sequence shown here is derived from an EMBL/GenBank/DDBJ whole genome shotgun (WGS) entry which is preliminary data.</text>
</comment>
<dbReference type="AlphaFoldDB" id="A0A2A2II36"/>
<dbReference type="Proteomes" id="UP000218887">
    <property type="component" value="Unassembled WGS sequence"/>
</dbReference>
<accession>A0A2A2II36</accession>
<dbReference type="InterPro" id="IPR045707">
    <property type="entry name" value="DUF6063"/>
</dbReference>
<organism evidence="1 2">
    <name type="scientific">Virgibacillus profundi</name>
    <dbReference type="NCBI Taxonomy" id="2024555"/>
    <lineage>
        <taxon>Bacteria</taxon>
        <taxon>Bacillati</taxon>
        <taxon>Bacillota</taxon>
        <taxon>Bacilli</taxon>
        <taxon>Bacillales</taxon>
        <taxon>Bacillaceae</taxon>
        <taxon>Virgibacillus</taxon>
    </lineage>
</organism>
<dbReference type="OrthoDB" id="1888255at2"/>